<reference evidence="5" key="2">
    <citation type="submission" date="2024-04" db="EMBL/GenBank/DDBJ databases">
        <authorList>
            <person name="Chen Y."/>
            <person name="Shah S."/>
            <person name="Dougan E. K."/>
            <person name="Thang M."/>
            <person name="Chan C."/>
        </authorList>
    </citation>
    <scope>NUCLEOTIDE SEQUENCE [LARGE SCALE GENOMIC DNA]</scope>
</reference>
<dbReference type="InterPro" id="IPR020103">
    <property type="entry name" value="PsdUridine_synth_cat_dom_sf"/>
</dbReference>
<keyword evidence="2" id="KW-0862">Zinc</keyword>
<evidence type="ECO:0000313" key="5">
    <source>
        <dbReference type="EMBL" id="CAL1142377.1"/>
    </source>
</evidence>
<dbReference type="Pfam" id="PF00849">
    <property type="entry name" value="PseudoU_synth_2"/>
    <property type="match status" value="1"/>
</dbReference>
<dbReference type="Gene3D" id="3.30.2350.10">
    <property type="entry name" value="Pseudouridine synthase"/>
    <property type="match status" value="1"/>
</dbReference>
<dbReference type="GO" id="GO:0009982">
    <property type="term" value="F:pseudouridine synthase activity"/>
    <property type="evidence" value="ECO:0007669"/>
    <property type="project" value="InterPro"/>
</dbReference>
<sequence length="216" mass="23820">MDPFHSLRTILPWRRLQECCMGRGKEKRSDKVACNLCNRRFKTDNDLQAHVQNKHLQDPRAVESLSNHLGTRLQIVLEDDWIAVVVKPQGCPTFGKGSFAKSWLLAQLAPSQASDALSKARPAHRLDAPTGGLMVLAKSKSSMRQLSEAFAQGLVKKRYRALVRGNYALGSSGECKEPLRPVRAVWQALHYTIPGYGGASGDAGRSSVLDEHLFSG</sequence>
<proteinExistence type="inferred from homology"/>
<keyword evidence="2" id="KW-0863">Zinc-finger</keyword>
<evidence type="ECO:0000313" key="4">
    <source>
        <dbReference type="EMBL" id="CAI3989002.1"/>
    </source>
</evidence>
<protein>
    <submittedName>
        <fullName evidence="6">Ribosomal large subunit pseudouridine synthase C (23S rRNA pseudouridine(955/2504/2580) synthase) (rRNA pseudouridylate synthase C) (rRNA-uridine isomerase C)</fullName>
    </submittedName>
</protein>
<keyword evidence="6" id="KW-0413">Isomerase</keyword>
<dbReference type="OrthoDB" id="447709at2759"/>
<comment type="similarity">
    <text evidence="1">Belongs to the pseudouridine synthase RluA family.</text>
</comment>
<dbReference type="SUPFAM" id="SSF55120">
    <property type="entry name" value="Pseudouridine synthase"/>
    <property type="match status" value="1"/>
</dbReference>
<reference evidence="4" key="1">
    <citation type="submission" date="2022-10" db="EMBL/GenBank/DDBJ databases">
        <authorList>
            <person name="Chen Y."/>
            <person name="Dougan E. K."/>
            <person name="Chan C."/>
            <person name="Rhodes N."/>
            <person name="Thang M."/>
        </authorList>
    </citation>
    <scope>NUCLEOTIDE SEQUENCE</scope>
</reference>
<dbReference type="PANTHER" id="PTHR21600:SF87">
    <property type="entry name" value="RNA PSEUDOURIDYLATE SYNTHASE DOMAIN-CONTAINING PROTEIN 1"/>
    <property type="match status" value="1"/>
</dbReference>
<evidence type="ECO:0000313" key="6">
    <source>
        <dbReference type="EMBL" id="CAL4776314.1"/>
    </source>
</evidence>
<dbReference type="GO" id="GO:0008270">
    <property type="term" value="F:zinc ion binding"/>
    <property type="evidence" value="ECO:0007669"/>
    <property type="project" value="UniProtKB-KW"/>
</dbReference>
<organism evidence="4">
    <name type="scientific">Cladocopium goreaui</name>
    <dbReference type="NCBI Taxonomy" id="2562237"/>
    <lineage>
        <taxon>Eukaryota</taxon>
        <taxon>Sar</taxon>
        <taxon>Alveolata</taxon>
        <taxon>Dinophyceae</taxon>
        <taxon>Suessiales</taxon>
        <taxon>Symbiodiniaceae</taxon>
        <taxon>Cladocopium</taxon>
    </lineage>
</organism>
<dbReference type="InterPro" id="IPR013087">
    <property type="entry name" value="Znf_C2H2_type"/>
</dbReference>
<dbReference type="PROSITE" id="PS00028">
    <property type="entry name" value="ZINC_FINGER_C2H2_1"/>
    <property type="match status" value="1"/>
</dbReference>
<name>A0A9P1FWN0_9DINO</name>
<dbReference type="InterPro" id="IPR006145">
    <property type="entry name" value="PsdUridine_synth_RsuA/RluA"/>
</dbReference>
<dbReference type="InterPro" id="IPR050188">
    <property type="entry name" value="RluA_PseudoU_synthase"/>
</dbReference>
<gene>
    <name evidence="4" type="ORF">C1SCF055_LOCUS16107</name>
</gene>
<dbReference type="Proteomes" id="UP001152797">
    <property type="component" value="Unassembled WGS sequence"/>
</dbReference>
<dbReference type="EMBL" id="CAMXCT010001324">
    <property type="protein sequence ID" value="CAI3989002.1"/>
    <property type="molecule type" value="Genomic_DNA"/>
</dbReference>
<accession>A0A9P1FWN0</accession>
<dbReference type="EMBL" id="CAMXCT030001324">
    <property type="protein sequence ID" value="CAL4776314.1"/>
    <property type="molecule type" value="Genomic_DNA"/>
</dbReference>
<dbReference type="PROSITE" id="PS50157">
    <property type="entry name" value="ZINC_FINGER_C2H2_2"/>
    <property type="match status" value="1"/>
</dbReference>
<comment type="caution">
    <text evidence="4">The sequence shown here is derived from an EMBL/GenBank/DDBJ whole genome shotgun (WGS) entry which is preliminary data.</text>
</comment>
<dbReference type="AlphaFoldDB" id="A0A9P1FWN0"/>
<dbReference type="GO" id="GO:0003723">
    <property type="term" value="F:RNA binding"/>
    <property type="evidence" value="ECO:0007669"/>
    <property type="project" value="InterPro"/>
</dbReference>
<dbReference type="GO" id="GO:0000455">
    <property type="term" value="P:enzyme-directed rRNA pseudouridine synthesis"/>
    <property type="evidence" value="ECO:0007669"/>
    <property type="project" value="TreeGrafter"/>
</dbReference>
<evidence type="ECO:0000313" key="7">
    <source>
        <dbReference type="Proteomes" id="UP001152797"/>
    </source>
</evidence>
<evidence type="ECO:0000256" key="2">
    <source>
        <dbReference type="PROSITE-ProRule" id="PRU00042"/>
    </source>
</evidence>
<keyword evidence="7" id="KW-1185">Reference proteome</keyword>
<dbReference type="PANTHER" id="PTHR21600">
    <property type="entry name" value="MITOCHONDRIAL RNA PSEUDOURIDINE SYNTHASE"/>
    <property type="match status" value="1"/>
</dbReference>
<keyword evidence="2" id="KW-0479">Metal-binding</keyword>
<feature type="domain" description="C2H2-type" evidence="3">
    <location>
        <begin position="32"/>
        <end position="60"/>
    </location>
</feature>
<evidence type="ECO:0000256" key="1">
    <source>
        <dbReference type="ARBA" id="ARBA00010876"/>
    </source>
</evidence>
<evidence type="ECO:0000259" key="3">
    <source>
        <dbReference type="PROSITE" id="PS50157"/>
    </source>
</evidence>
<dbReference type="EMBL" id="CAMXCT020001324">
    <property type="protein sequence ID" value="CAL1142377.1"/>
    <property type="molecule type" value="Genomic_DNA"/>
</dbReference>